<gene>
    <name evidence="1" type="ORF">ACE41H_21375</name>
</gene>
<evidence type="ECO:0000313" key="2">
    <source>
        <dbReference type="Proteomes" id="UP001580346"/>
    </source>
</evidence>
<dbReference type="EMBL" id="JBHHMI010000029">
    <property type="protein sequence ID" value="MFB5269316.1"/>
    <property type="molecule type" value="Genomic_DNA"/>
</dbReference>
<evidence type="ECO:0000313" key="1">
    <source>
        <dbReference type="EMBL" id="MFB5269316.1"/>
    </source>
</evidence>
<accession>A0ABV5AYL9</accession>
<sequence>MAELTAKEKVMIGEFLYHYDFVENEIVEQVLKGPRAGEEQRIPWVIMINENG</sequence>
<dbReference type="RefSeq" id="WP_375357589.1">
    <property type="nucleotide sequence ID" value="NZ_JBHHMI010000029.1"/>
</dbReference>
<protein>
    <submittedName>
        <fullName evidence="1">Uncharacterized protein</fullName>
    </submittedName>
</protein>
<keyword evidence="2" id="KW-1185">Reference proteome</keyword>
<proteinExistence type="predicted"/>
<name>A0ABV5AYL9_9BACL</name>
<comment type="caution">
    <text evidence="1">The sequence shown here is derived from an EMBL/GenBank/DDBJ whole genome shotgun (WGS) entry which is preliminary data.</text>
</comment>
<organism evidence="1 2">
    <name type="scientific">Paenibacillus enshidis</name>
    <dbReference type="NCBI Taxonomy" id="1458439"/>
    <lineage>
        <taxon>Bacteria</taxon>
        <taxon>Bacillati</taxon>
        <taxon>Bacillota</taxon>
        <taxon>Bacilli</taxon>
        <taxon>Bacillales</taxon>
        <taxon>Paenibacillaceae</taxon>
        <taxon>Paenibacillus</taxon>
    </lineage>
</organism>
<reference evidence="1 2" key="1">
    <citation type="submission" date="2024-09" db="EMBL/GenBank/DDBJ databases">
        <title>Paenibacillus zeirhizospherea sp. nov., isolated from surface of the maize (Zea mays) roots in a horticulture field, Hungary.</title>
        <authorList>
            <person name="Marton D."/>
            <person name="Farkas M."/>
            <person name="Bedics A."/>
            <person name="Toth E."/>
            <person name="Tancsics A."/>
            <person name="Boka K."/>
            <person name="Maroti G."/>
            <person name="Kriszt B."/>
            <person name="Cserhati M."/>
        </authorList>
    </citation>
    <scope>NUCLEOTIDE SEQUENCE [LARGE SCALE GENOMIC DNA]</scope>
    <source>
        <strain evidence="1 2">KCTC 33519</strain>
    </source>
</reference>
<dbReference type="Proteomes" id="UP001580346">
    <property type="component" value="Unassembled WGS sequence"/>
</dbReference>